<dbReference type="EMBL" id="VUJU01009320">
    <property type="protein sequence ID" value="KAF0721043.1"/>
    <property type="molecule type" value="Genomic_DNA"/>
</dbReference>
<feature type="non-terminal residue" evidence="9">
    <location>
        <position position="352"/>
    </location>
</feature>
<keyword evidence="10" id="KW-1185">Reference proteome</keyword>
<evidence type="ECO:0000259" key="8">
    <source>
        <dbReference type="Pfam" id="PF13359"/>
    </source>
</evidence>
<dbReference type="GO" id="GO:0046872">
    <property type="term" value="F:metal ion binding"/>
    <property type="evidence" value="ECO:0007669"/>
    <property type="project" value="UniProtKB-KW"/>
</dbReference>
<comment type="caution">
    <text evidence="9">The sequence shown here is derived from an EMBL/GenBank/DDBJ whole genome shotgun (WGS) entry which is preliminary data.</text>
</comment>
<sequence length="352" mass="40227">VLISNLPDDDDDDDILLKYRETKSNILNFVETTVMSMSDCEFKAHFRLSRTTIEILLQHLTLPLGTYKMEIPVNKQVLIFVWYMANCETHRQIGNRFDIAESTSYKIITHCLNEMNNLSEKFIQWPTNLKAQTNVQKFNRLRGEHSFPGVFGAIDGCHISILAPWEKRTKMAKLNRATYGIVDSDLKFIDCFSGWPGSSHDARVFRCSKIGEKLLTQPCGILPPGCHILGDGAYPLTSTLMVPFKDNGHLSDIQLKFNKCLSSSRVVIEQAFGKLIGRFRKLKHMDVYHKEYCCKIITAACCLHNLCIDNFDDFDITETYSSQIEYGNQHEDDTLSGNVKRQELCHQLSLVL</sequence>
<dbReference type="AlphaFoldDB" id="A0A6G0W540"/>
<keyword evidence="7" id="KW-0539">Nucleus</keyword>
<proteinExistence type="inferred from homology"/>
<protein>
    <submittedName>
        <fullName evidence="9">Protein ALP1-like</fullName>
    </submittedName>
</protein>
<keyword evidence="5" id="KW-0479">Metal-binding</keyword>
<dbReference type="GO" id="GO:0004518">
    <property type="term" value="F:nuclease activity"/>
    <property type="evidence" value="ECO:0007669"/>
    <property type="project" value="UniProtKB-KW"/>
</dbReference>
<evidence type="ECO:0000256" key="3">
    <source>
        <dbReference type="ARBA" id="ARBA00006958"/>
    </source>
</evidence>
<comment type="cofactor">
    <cofactor evidence="1">
        <name>a divalent metal cation</name>
        <dbReference type="ChEBI" id="CHEBI:60240"/>
    </cofactor>
</comment>
<evidence type="ECO:0000256" key="6">
    <source>
        <dbReference type="ARBA" id="ARBA00022801"/>
    </source>
</evidence>
<comment type="similarity">
    <text evidence="3">Belongs to the HARBI1 family.</text>
</comment>
<name>A0A6G0W540_APHCR</name>
<evidence type="ECO:0000256" key="4">
    <source>
        <dbReference type="ARBA" id="ARBA00022722"/>
    </source>
</evidence>
<dbReference type="PANTHER" id="PTHR22930:SF85">
    <property type="entry name" value="GH03217P-RELATED"/>
    <property type="match status" value="1"/>
</dbReference>
<dbReference type="Pfam" id="PF13359">
    <property type="entry name" value="DDE_Tnp_4"/>
    <property type="match status" value="1"/>
</dbReference>
<dbReference type="InterPro" id="IPR027806">
    <property type="entry name" value="HARBI1_dom"/>
</dbReference>
<reference evidence="9 10" key="1">
    <citation type="submission" date="2019-08" db="EMBL/GenBank/DDBJ databases">
        <title>Whole genome of Aphis craccivora.</title>
        <authorList>
            <person name="Voronova N.V."/>
            <person name="Shulinski R.S."/>
            <person name="Bandarenka Y.V."/>
            <person name="Zhorov D.G."/>
            <person name="Warner D."/>
        </authorList>
    </citation>
    <scope>NUCLEOTIDE SEQUENCE [LARGE SCALE GENOMIC DNA]</scope>
    <source>
        <strain evidence="9">180601</strain>
        <tissue evidence="9">Whole Body</tissue>
    </source>
</reference>
<evidence type="ECO:0000256" key="5">
    <source>
        <dbReference type="ARBA" id="ARBA00022723"/>
    </source>
</evidence>
<evidence type="ECO:0000256" key="7">
    <source>
        <dbReference type="ARBA" id="ARBA00023242"/>
    </source>
</evidence>
<keyword evidence="6" id="KW-0378">Hydrolase</keyword>
<dbReference type="GO" id="GO:0016787">
    <property type="term" value="F:hydrolase activity"/>
    <property type="evidence" value="ECO:0007669"/>
    <property type="project" value="UniProtKB-KW"/>
</dbReference>
<feature type="non-terminal residue" evidence="9">
    <location>
        <position position="1"/>
    </location>
</feature>
<evidence type="ECO:0000256" key="2">
    <source>
        <dbReference type="ARBA" id="ARBA00004123"/>
    </source>
</evidence>
<keyword evidence="4" id="KW-0540">Nuclease</keyword>
<feature type="domain" description="DDE Tnp4" evidence="8">
    <location>
        <begin position="181"/>
        <end position="305"/>
    </location>
</feature>
<dbReference type="PANTHER" id="PTHR22930">
    <property type="match status" value="1"/>
</dbReference>
<evidence type="ECO:0000313" key="9">
    <source>
        <dbReference type="EMBL" id="KAF0721043.1"/>
    </source>
</evidence>
<dbReference type="InterPro" id="IPR045249">
    <property type="entry name" value="HARBI1-like"/>
</dbReference>
<organism evidence="9 10">
    <name type="scientific">Aphis craccivora</name>
    <name type="common">Cowpea aphid</name>
    <dbReference type="NCBI Taxonomy" id="307492"/>
    <lineage>
        <taxon>Eukaryota</taxon>
        <taxon>Metazoa</taxon>
        <taxon>Ecdysozoa</taxon>
        <taxon>Arthropoda</taxon>
        <taxon>Hexapoda</taxon>
        <taxon>Insecta</taxon>
        <taxon>Pterygota</taxon>
        <taxon>Neoptera</taxon>
        <taxon>Paraneoptera</taxon>
        <taxon>Hemiptera</taxon>
        <taxon>Sternorrhyncha</taxon>
        <taxon>Aphidomorpha</taxon>
        <taxon>Aphidoidea</taxon>
        <taxon>Aphididae</taxon>
        <taxon>Aphidini</taxon>
        <taxon>Aphis</taxon>
        <taxon>Aphis</taxon>
    </lineage>
</organism>
<accession>A0A6G0W540</accession>
<dbReference type="GO" id="GO:0005634">
    <property type="term" value="C:nucleus"/>
    <property type="evidence" value="ECO:0007669"/>
    <property type="project" value="UniProtKB-SubCell"/>
</dbReference>
<evidence type="ECO:0000313" key="10">
    <source>
        <dbReference type="Proteomes" id="UP000478052"/>
    </source>
</evidence>
<dbReference type="OrthoDB" id="6597831at2759"/>
<gene>
    <name evidence="9" type="ORF">FWK35_00028679</name>
</gene>
<comment type="subcellular location">
    <subcellularLocation>
        <location evidence="2">Nucleus</location>
    </subcellularLocation>
</comment>
<evidence type="ECO:0000256" key="1">
    <source>
        <dbReference type="ARBA" id="ARBA00001968"/>
    </source>
</evidence>
<dbReference type="Proteomes" id="UP000478052">
    <property type="component" value="Unassembled WGS sequence"/>
</dbReference>